<accession>A0AAV9HKC8</accession>
<comment type="caution">
    <text evidence="6">The sequence shown here is derived from an EMBL/GenBank/DDBJ whole genome shotgun (WGS) entry which is preliminary data.</text>
</comment>
<evidence type="ECO:0000313" key="7">
    <source>
        <dbReference type="Proteomes" id="UP001321749"/>
    </source>
</evidence>
<protein>
    <submittedName>
        <fullName evidence="6">Aspartic peptidase domain-containing protein</fullName>
    </submittedName>
</protein>
<evidence type="ECO:0000256" key="1">
    <source>
        <dbReference type="ARBA" id="ARBA00007447"/>
    </source>
</evidence>
<sequence length="643" mass="67783">MAFVSTRSLLSALALCLSSTATSSANGHVLLPFTKLTDRDHAASAQLSPRAEGAVGVKLTSNTLAYVVKASIGTPPQPVSLLVNPSVGDTWVPDAAAYDCAGSSRYRYCDVYEDDPSLYDPSDWADNSPTCVEGYVVSSGSCKWGMYSKSNSSTYLPANTRYTRFSQMYGDDIFASGSNFTDKIAVGEIELDDYPMGLVDDANRYVGMLGLGRNSTSGGDYVNFIDRLVARGSIKSAAYSIWLDDAEGSSGNLLLGAIDKSRYDGDLIRFAARSSMAYSGTFGAVLTSVNGTMEKGGEAMPAIRSNDFPVGVTISPGEVFSYLPETIVDSIAAMVGAQHYSPATSKRISIMTIPCDAGSRDNSTANFVLQLAGEGGPVLNVKTSDLVLPLSLLPGTMSSTTKSKLAGQCAFGIQKWGSYKADNSYTPYYNLGSSLLRRSYLVFDVVNREVAVAPTKFGSQSASVIETFEKRGAVIPSSKSFGDAAICDYDDYSGSNCRNRSGPSSSGSYGTDPDLGPSHWRTVALGVGITFGVLILISVIATVVVCTRLRKGKKGNAKEVADEEAEASGDEHGVSASGAAAPPVQQVSQTAPQVPEVSVTPPPPAAQPRQMDVVPPTDEPQPQVAEPKTEQPVGKGKEVDRSA</sequence>
<gene>
    <name evidence="6" type="ORF">QBC42DRAFT_272978</name>
</gene>
<dbReference type="SUPFAM" id="SSF50630">
    <property type="entry name" value="Acid proteases"/>
    <property type="match status" value="1"/>
</dbReference>
<dbReference type="PANTHER" id="PTHR47966">
    <property type="entry name" value="BETA-SITE APP-CLEAVING ENZYME, ISOFORM A-RELATED"/>
    <property type="match status" value="1"/>
</dbReference>
<dbReference type="GO" id="GO:0006508">
    <property type="term" value="P:proteolysis"/>
    <property type="evidence" value="ECO:0007669"/>
    <property type="project" value="InterPro"/>
</dbReference>
<keyword evidence="7" id="KW-1185">Reference proteome</keyword>
<reference evidence="6" key="1">
    <citation type="journal article" date="2023" name="Mol. Phylogenet. Evol.">
        <title>Genome-scale phylogeny and comparative genomics of the fungal order Sordariales.</title>
        <authorList>
            <person name="Hensen N."/>
            <person name="Bonometti L."/>
            <person name="Westerberg I."/>
            <person name="Brannstrom I.O."/>
            <person name="Guillou S."/>
            <person name="Cros-Aarteil S."/>
            <person name="Calhoun S."/>
            <person name="Haridas S."/>
            <person name="Kuo A."/>
            <person name="Mondo S."/>
            <person name="Pangilinan J."/>
            <person name="Riley R."/>
            <person name="LaButti K."/>
            <person name="Andreopoulos B."/>
            <person name="Lipzen A."/>
            <person name="Chen C."/>
            <person name="Yan M."/>
            <person name="Daum C."/>
            <person name="Ng V."/>
            <person name="Clum A."/>
            <person name="Steindorff A."/>
            <person name="Ohm R.A."/>
            <person name="Martin F."/>
            <person name="Silar P."/>
            <person name="Natvig D.O."/>
            <person name="Lalanne C."/>
            <person name="Gautier V."/>
            <person name="Ament-Velasquez S.L."/>
            <person name="Kruys A."/>
            <person name="Hutchinson M.I."/>
            <person name="Powell A.J."/>
            <person name="Barry K."/>
            <person name="Miller A.N."/>
            <person name="Grigoriev I.V."/>
            <person name="Debuchy R."/>
            <person name="Gladieux P."/>
            <person name="Hiltunen Thoren M."/>
            <person name="Johannesson H."/>
        </authorList>
    </citation>
    <scope>NUCLEOTIDE SEQUENCE</scope>
    <source>
        <strain evidence="6">PSN324</strain>
    </source>
</reference>
<feature type="transmembrane region" description="Helical" evidence="3">
    <location>
        <begin position="523"/>
        <end position="546"/>
    </location>
</feature>
<feature type="region of interest" description="Disordered" evidence="2">
    <location>
        <begin position="553"/>
        <end position="643"/>
    </location>
</feature>
<evidence type="ECO:0000313" key="6">
    <source>
        <dbReference type="EMBL" id="KAK4460168.1"/>
    </source>
</evidence>
<dbReference type="Proteomes" id="UP001321749">
    <property type="component" value="Unassembled WGS sequence"/>
</dbReference>
<dbReference type="InterPro" id="IPR001461">
    <property type="entry name" value="Aspartic_peptidase_A1"/>
</dbReference>
<dbReference type="PANTHER" id="PTHR47966:SF73">
    <property type="entry name" value="PEPTIDASE A1 DOMAIN-CONTAINING PROTEIN"/>
    <property type="match status" value="1"/>
</dbReference>
<dbReference type="GO" id="GO:0004190">
    <property type="term" value="F:aspartic-type endopeptidase activity"/>
    <property type="evidence" value="ECO:0007669"/>
    <property type="project" value="InterPro"/>
</dbReference>
<dbReference type="EMBL" id="MU865018">
    <property type="protein sequence ID" value="KAK4460168.1"/>
    <property type="molecule type" value="Genomic_DNA"/>
</dbReference>
<keyword evidence="4" id="KW-0732">Signal</keyword>
<keyword evidence="3" id="KW-0812">Transmembrane</keyword>
<organism evidence="6 7">
    <name type="scientific">Cladorrhinum samala</name>
    <dbReference type="NCBI Taxonomy" id="585594"/>
    <lineage>
        <taxon>Eukaryota</taxon>
        <taxon>Fungi</taxon>
        <taxon>Dikarya</taxon>
        <taxon>Ascomycota</taxon>
        <taxon>Pezizomycotina</taxon>
        <taxon>Sordariomycetes</taxon>
        <taxon>Sordariomycetidae</taxon>
        <taxon>Sordariales</taxon>
        <taxon>Podosporaceae</taxon>
        <taxon>Cladorrhinum</taxon>
    </lineage>
</organism>
<feature type="chain" id="PRO_5043720742" evidence="4">
    <location>
        <begin position="25"/>
        <end position="643"/>
    </location>
</feature>
<evidence type="ECO:0000256" key="3">
    <source>
        <dbReference type="SAM" id="Phobius"/>
    </source>
</evidence>
<dbReference type="PROSITE" id="PS51767">
    <property type="entry name" value="PEPTIDASE_A1"/>
    <property type="match status" value="1"/>
</dbReference>
<dbReference type="InterPro" id="IPR021109">
    <property type="entry name" value="Peptidase_aspartic_dom_sf"/>
</dbReference>
<dbReference type="AlphaFoldDB" id="A0AAV9HKC8"/>
<evidence type="ECO:0000259" key="5">
    <source>
        <dbReference type="PROSITE" id="PS51767"/>
    </source>
</evidence>
<feature type="signal peptide" evidence="4">
    <location>
        <begin position="1"/>
        <end position="24"/>
    </location>
</feature>
<keyword evidence="3" id="KW-0472">Membrane</keyword>
<evidence type="ECO:0000256" key="4">
    <source>
        <dbReference type="SAM" id="SignalP"/>
    </source>
</evidence>
<dbReference type="InterPro" id="IPR033121">
    <property type="entry name" value="PEPTIDASE_A1"/>
</dbReference>
<proteinExistence type="inferred from homology"/>
<reference evidence="6" key="2">
    <citation type="submission" date="2023-06" db="EMBL/GenBank/DDBJ databases">
        <authorList>
            <consortium name="Lawrence Berkeley National Laboratory"/>
            <person name="Mondo S.J."/>
            <person name="Hensen N."/>
            <person name="Bonometti L."/>
            <person name="Westerberg I."/>
            <person name="Brannstrom I.O."/>
            <person name="Guillou S."/>
            <person name="Cros-Aarteil S."/>
            <person name="Calhoun S."/>
            <person name="Haridas S."/>
            <person name="Kuo A."/>
            <person name="Pangilinan J."/>
            <person name="Riley R."/>
            <person name="Labutti K."/>
            <person name="Andreopoulos B."/>
            <person name="Lipzen A."/>
            <person name="Chen C."/>
            <person name="Yanf M."/>
            <person name="Daum C."/>
            <person name="Ng V."/>
            <person name="Clum A."/>
            <person name="Steindorff A."/>
            <person name="Ohm R."/>
            <person name="Martin F."/>
            <person name="Silar P."/>
            <person name="Natvig D."/>
            <person name="Lalanne C."/>
            <person name="Gautier V."/>
            <person name="Ament-Velasquez S.L."/>
            <person name="Kruys A."/>
            <person name="Hutchinson M.I."/>
            <person name="Powell A.J."/>
            <person name="Barry K."/>
            <person name="Miller A.N."/>
            <person name="Grigoriev I.V."/>
            <person name="Debuchy R."/>
            <person name="Gladieux P."/>
            <person name="Thoren M.H."/>
            <person name="Johannesson H."/>
        </authorList>
    </citation>
    <scope>NUCLEOTIDE SEQUENCE</scope>
    <source>
        <strain evidence="6">PSN324</strain>
    </source>
</reference>
<dbReference type="Gene3D" id="2.40.70.10">
    <property type="entry name" value="Acid Proteases"/>
    <property type="match status" value="2"/>
</dbReference>
<dbReference type="Pfam" id="PF00026">
    <property type="entry name" value="Asp"/>
    <property type="match status" value="1"/>
</dbReference>
<comment type="similarity">
    <text evidence="1">Belongs to the peptidase A1 family.</text>
</comment>
<keyword evidence="3" id="KW-1133">Transmembrane helix</keyword>
<name>A0AAV9HKC8_9PEZI</name>
<evidence type="ECO:0000256" key="2">
    <source>
        <dbReference type="SAM" id="MobiDB-lite"/>
    </source>
</evidence>
<dbReference type="PRINTS" id="PR00792">
    <property type="entry name" value="PEPSIN"/>
</dbReference>
<feature type="domain" description="Peptidase A1" evidence="5">
    <location>
        <begin position="66"/>
        <end position="453"/>
    </location>
</feature>